<sequence>MKTLLHSRWLHLLLLLFWLVIGLGLRFLCLDLKSVWTDEFATLVFSLGHSFRTVPLNQAIALDTLLQPLQLEPQTGVAAVLEHLMQESTHPPLYFVLAHWWLQWFPSQEGLVSIWAARSLPAILGALSIPAMFGLGWLAFGSRLVGHLAAAVMAVSPYGIYLAQEARHYTLAVLWVIASLSCLVAAVRSLRAHKPLPVPSGLGWVAVNALGMATHHFFVLTLLAEALILLGFWLLAAWASLFKKHEQTFQWPTLKLWGRIYTVAAGTIAGIVVWLPTWQAVYGNQLTDWIYSGSRAGLGWFDPLLQALVGWITMLVFLPIQAPNPVAVIVSGLGMLLFLVWSVPLIYRGLRQQWQHFQSRLALQVLGGFVLSAIALFFAIAYGLETEINSAFRFNFVYFPAVIALLGASLAAFWSGSVGSQPRASTARIVGGFWKWWQPNGKTVVLVIWLVGLLSGLTVATGWGYQKTHRPDVVVQHLQQAAQSPTLIAIAHATHGQTGRLMGLAWELKHQQTAGALANPLFLLAHQDQNPLSSAIALQQALSQLPRPLDLWLLNFPNPDETQSLASLLAAERCVDDPQHKHRTDGYRYRLYRC</sequence>
<feature type="transmembrane region" description="Helical" evidence="1">
    <location>
        <begin position="298"/>
        <end position="320"/>
    </location>
</feature>
<comment type="caution">
    <text evidence="2">The sequence shown here is derived from an EMBL/GenBank/DDBJ whole genome shotgun (WGS) entry which is preliminary data.</text>
</comment>
<keyword evidence="3" id="KW-1185">Reference proteome</keyword>
<feature type="transmembrane region" description="Helical" evidence="1">
    <location>
        <begin position="326"/>
        <end position="349"/>
    </location>
</feature>
<evidence type="ECO:0000313" key="3">
    <source>
        <dbReference type="Proteomes" id="UP001464891"/>
    </source>
</evidence>
<keyword evidence="1" id="KW-0812">Transmembrane</keyword>
<organism evidence="2 3">
    <name type="scientific">Trichocoleus desertorum GB2-A4</name>
    <dbReference type="NCBI Taxonomy" id="2933944"/>
    <lineage>
        <taxon>Bacteria</taxon>
        <taxon>Bacillati</taxon>
        <taxon>Cyanobacteriota</taxon>
        <taxon>Cyanophyceae</taxon>
        <taxon>Leptolyngbyales</taxon>
        <taxon>Trichocoleusaceae</taxon>
        <taxon>Trichocoleus</taxon>
    </lineage>
</organism>
<feature type="transmembrane region" description="Helical" evidence="1">
    <location>
        <begin position="256"/>
        <end position="277"/>
    </location>
</feature>
<feature type="transmembrane region" description="Helical" evidence="1">
    <location>
        <begin position="169"/>
        <end position="187"/>
    </location>
</feature>
<keyword evidence="1" id="KW-1133">Transmembrane helix</keyword>
<feature type="transmembrane region" description="Helical" evidence="1">
    <location>
        <begin position="144"/>
        <end position="163"/>
    </location>
</feature>
<accession>A0ABV0J1K4</accession>
<dbReference type="EMBL" id="JAMPKM010000001">
    <property type="protein sequence ID" value="MEP0815653.1"/>
    <property type="molecule type" value="Genomic_DNA"/>
</dbReference>
<evidence type="ECO:0000256" key="1">
    <source>
        <dbReference type="SAM" id="Phobius"/>
    </source>
</evidence>
<keyword evidence="1" id="KW-0472">Membrane</keyword>
<feature type="transmembrane region" description="Helical" evidence="1">
    <location>
        <begin position="217"/>
        <end position="236"/>
    </location>
</feature>
<proteinExistence type="predicted"/>
<dbReference type="RefSeq" id="WP_190431200.1">
    <property type="nucleotide sequence ID" value="NZ_JAMPKM010000001.1"/>
</dbReference>
<evidence type="ECO:0000313" key="2">
    <source>
        <dbReference type="EMBL" id="MEP0815653.1"/>
    </source>
</evidence>
<gene>
    <name evidence="2" type="ORF">NC998_00915</name>
</gene>
<reference evidence="2 3" key="1">
    <citation type="submission" date="2022-04" db="EMBL/GenBank/DDBJ databases">
        <title>Positive selection, recombination, and allopatry shape intraspecific diversity of widespread and dominant cyanobacteria.</title>
        <authorList>
            <person name="Wei J."/>
            <person name="Shu W."/>
            <person name="Hu C."/>
        </authorList>
    </citation>
    <scope>NUCLEOTIDE SEQUENCE [LARGE SCALE GENOMIC DNA]</scope>
    <source>
        <strain evidence="2 3">GB2-A4</strain>
    </source>
</reference>
<dbReference type="Proteomes" id="UP001464891">
    <property type="component" value="Unassembled WGS sequence"/>
</dbReference>
<protein>
    <submittedName>
        <fullName evidence="2">Glycosyltransferase</fullName>
    </submittedName>
</protein>
<feature type="transmembrane region" description="Helical" evidence="1">
    <location>
        <begin position="396"/>
        <end position="414"/>
    </location>
</feature>
<feature type="transmembrane region" description="Helical" evidence="1">
    <location>
        <begin position="444"/>
        <end position="465"/>
    </location>
</feature>
<feature type="transmembrane region" description="Helical" evidence="1">
    <location>
        <begin position="361"/>
        <end position="384"/>
    </location>
</feature>
<name>A0ABV0J1K4_9CYAN</name>
<feature type="transmembrane region" description="Helical" evidence="1">
    <location>
        <begin position="115"/>
        <end position="137"/>
    </location>
</feature>